<dbReference type="OrthoDB" id="532581at2"/>
<dbReference type="InterPro" id="IPR025148">
    <property type="entry name" value="AtzG-like"/>
</dbReference>
<proteinExistence type="predicted"/>
<reference evidence="1 2" key="2">
    <citation type="journal article" date="2016" name="Genome Announc.">
        <title>Draft Genome Sequence of the N2-Fixing Cyanobacterium Nostoc piscinale CENA21, Isolated from the Brazilian Amazon Floodplain.</title>
        <authorList>
            <person name="Leao T."/>
            <person name="Guimaraes P.I."/>
            <person name="de Melo A.G."/>
            <person name="Ramos R.T."/>
            <person name="Leao P.N."/>
            <person name="Silva A."/>
            <person name="Fiore M.F."/>
            <person name="Schneider M.P."/>
        </authorList>
    </citation>
    <scope>NUCLEOTIDE SEQUENCE [LARGE SCALE GENOMIC DNA]</scope>
    <source>
        <strain evidence="1 2">CENA21</strain>
    </source>
</reference>
<dbReference type="Pfam" id="PF13318">
    <property type="entry name" value="AtzG-like"/>
    <property type="match status" value="1"/>
</dbReference>
<sequence>MQNQELDFNKYVEQAALLLDLPINDEYYEGVVANFARIQAIAQLVNSFSLPAEVEAAPVFEP</sequence>
<reference evidence="2" key="1">
    <citation type="submission" date="2015-07" db="EMBL/GenBank/DDBJ databases">
        <title>Genome Of Nitrogen-Fixing Cyanobacterium Nostoc piscinale CENA21 From Solimoes/Amazon River Floodplain Sediments And Comparative Genomics To Uncover Biosynthetic Natural Products Potential.</title>
        <authorList>
            <person name="Leao T.F."/>
            <person name="Leao P.N."/>
            <person name="Guimaraes P.I."/>
            <person name="de Melo A.G.C."/>
            <person name="Ramos R.T.J."/>
            <person name="Silva A."/>
            <person name="Fiore M.F."/>
            <person name="Schneider M.P.C."/>
        </authorList>
    </citation>
    <scope>NUCLEOTIDE SEQUENCE [LARGE SCALE GENOMIC DNA]</scope>
    <source>
        <strain evidence="2">CENA21</strain>
    </source>
</reference>
<dbReference type="EMBL" id="CP012036">
    <property type="protein sequence ID" value="ALF56369.1"/>
    <property type="molecule type" value="Genomic_DNA"/>
</dbReference>
<dbReference type="PATRIC" id="fig|224013.5.peg.3082"/>
<dbReference type="STRING" id="224013.ACX27_12715"/>
<gene>
    <name evidence="1" type="ORF">ACX27_12715</name>
</gene>
<dbReference type="AlphaFoldDB" id="A0A0M4TZ62"/>
<name>A0A0M4TZ62_9NOSO</name>
<protein>
    <recommendedName>
        <fullName evidence="3">DUF4089 domain-containing protein</fullName>
    </recommendedName>
</protein>
<evidence type="ECO:0000313" key="1">
    <source>
        <dbReference type="EMBL" id="ALF56369.1"/>
    </source>
</evidence>
<organism evidence="1 2">
    <name type="scientific">Nostoc piscinale CENA21</name>
    <dbReference type="NCBI Taxonomy" id="224013"/>
    <lineage>
        <taxon>Bacteria</taxon>
        <taxon>Bacillati</taxon>
        <taxon>Cyanobacteriota</taxon>
        <taxon>Cyanophyceae</taxon>
        <taxon>Nostocales</taxon>
        <taxon>Nostocaceae</taxon>
        <taxon>Nostoc</taxon>
    </lineage>
</organism>
<dbReference type="KEGG" id="npz:ACX27_12715"/>
<evidence type="ECO:0000313" key="2">
    <source>
        <dbReference type="Proteomes" id="UP000062645"/>
    </source>
</evidence>
<keyword evidence="2" id="KW-1185">Reference proteome</keyword>
<evidence type="ECO:0008006" key="3">
    <source>
        <dbReference type="Google" id="ProtNLM"/>
    </source>
</evidence>
<accession>A0A0M4TZ62</accession>
<dbReference type="Proteomes" id="UP000062645">
    <property type="component" value="Chromosome"/>
</dbReference>